<feature type="domain" description="NADH:flavin oxidoreductase/NADH oxidase N-terminal" evidence="6">
    <location>
        <begin position="17"/>
        <end position="354"/>
    </location>
</feature>
<proteinExistence type="predicted"/>
<keyword evidence="2" id="KW-0285">Flavoprotein</keyword>
<dbReference type="GO" id="GO:0050661">
    <property type="term" value="F:NADP binding"/>
    <property type="evidence" value="ECO:0007669"/>
    <property type="project" value="InterPro"/>
</dbReference>
<evidence type="ECO:0000256" key="1">
    <source>
        <dbReference type="ARBA" id="ARBA00001917"/>
    </source>
</evidence>
<evidence type="ECO:0000256" key="3">
    <source>
        <dbReference type="ARBA" id="ARBA00022643"/>
    </source>
</evidence>
<protein>
    <submittedName>
        <fullName evidence="7">NADH:flavin oxidoreductase/NADH oxidase</fullName>
    </submittedName>
</protein>
<dbReference type="PANTHER" id="PTHR43303:SF4">
    <property type="entry name" value="NADPH DEHYDROGENASE C23G7.10C-RELATED"/>
    <property type="match status" value="1"/>
</dbReference>
<dbReference type="PANTHER" id="PTHR43303">
    <property type="entry name" value="NADPH DEHYDROGENASE C23G7.10C-RELATED"/>
    <property type="match status" value="1"/>
</dbReference>
<dbReference type="Proteomes" id="UP000694001">
    <property type="component" value="Chromosome"/>
</dbReference>
<dbReference type="Pfam" id="PF00724">
    <property type="entry name" value="Oxidored_FMN"/>
    <property type="match status" value="1"/>
</dbReference>
<comment type="cofactor">
    <cofactor evidence="1">
        <name>FMN</name>
        <dbReference type="ChEBI" id="CHEBI:58210"/>
    </cofactor>
</comment>
<sequence length="370" mass="39443">MRETDRRVLVRDKRPLLFQPISFRSVTARNRIALSPMCQYSAEDGLPNDWHLQHLGARAAGGAGIVITEATHVAPHARITPGCLGIWSDAHTEALARLAAMIARMGAVPGIQLAHAGRKASVTRPWEGTKPIPPEAPEGWVPVGPTDEPFAPGHTPPVPLDPGGVAAAVEAFGRAARRARDAGFRLLEIHGAHGYLIHSFLSPVANTRSDSYGGHLRARARLLMEVIDAVRAEWPEELPLFVRLSCVDHLSGGLTIDDTVTIARWLAARGDVDLVDCSSGGITPDARPPSAHPGYQVPYSEAVRAAGIATGAVGLISCPDHAAEILANGRADIVLIGRAMLADPAWPLRAAKALGAEIDWPVQYERANLV</sequence>
<dbReference type="GO" id="GO:0003959">
    <property type="term" value="F:NADPH dehydrogenase activity"/>
    <property type="evidence" value="ECO:0007669"/>
    <property type="project" value="InterPro"/>
</dbReference>
<evidence type="ECO:0000313" key="8">
    <source>
        <dbReference type="Proteomes" id="UP000694001"/>
    </source>
</evidence>
<evidence type="ECO:0000256" key="2">
    <source>
        <dbReference type="ARBA" id="ARBA00022630"/>
    </source>
</evidence>
<dbReference type="InterPro" id="IPR044152">
    <property type="entry name" value="YqjM-like"/>
</dbReference>
<keyword evidence="4" id="KW-0521">NADP</keyword>
<dbReference type="EMBL" id="CP076448">
    <property type="protein sequence ID" value="QXM24513.1"/>
    <property type="molecule type" value="Genomic_DNA"/>
</dbReference>
<reference evidence="7" key="1">
    <citation type="submission" date="2021-06" db="EMBL/GenBank/DDBJ databases">
        <title>Elioraea tepida, sp. nov., a moderately thermophilic aerobic anoxygenic phototrophic bacterium isolated from an alkaline siliceous hot spring mat community in Yellowstone National Park, WY, USA.</title>
        <authorList>
            <person name="Saini M.K."/>
            <person name="Yoshida S."/>
            <person name="Sebastian A."/>
            <person name="Hirose S."/>
            <person name="Hara E."/>
            <person name="Tamaki H."/>
            <person name="Soulier N.T."/>
            <person name="Albert I."/>
            <person name="Hanada S."/>
            <person name="Bryant D.A."/>
            <person name="Tank M."/>
        </authorList>
    </citation>
    <scope>NUCLEOTIDE SEQUENCE</scope>
    <source>
        <strain evidence="7">MS-P2</strain>
    </source>
</reference>
<organism evidence="7 8">
    <name type="scientific">Elioraea tepida</name>
    <dbReference type="NCBI Taxonomy" id="2843330"/>
    <lineage>
        <taxon>Bacteria</taxon>
        <taxon>Pseudomonadati</taxon>
        <taxon>Pseudomonadota</taxon>
        <taxon>Alphaproteobacteria</taxon>
        <taxon>Acetobacterales</taxon>
        <taxon>Elioraeaceae</taxon>
        <taxon>Elioraea</taxon>
    </lineage>
</organism>
<dbReference type="KEGG" id="elio:KO353_14940"/>
<evidence type="ECO:0000256" key="5">
    <source>
        <dbReference type="ARBA" id="ARBA00023002"/>
    </source>
</evidence>
<keyword evidence="3" id="KW-0288">FMN</keyword>
<evidence type="ECO:0000256" key="4">
    <source>
        <dbReference type="ARBA" id="ARBA00022857"/>
    </source>
</evidence>
<gene>
    <name evidence="7" type="ORF">KO353_14940</name>
</gene>
<name>A0A975U356_9PROT</name>
<accession>A0A975U356</accession>
<dbReference type="CDD" id="cd02932">
    <property type="entry name" value="OYE_YqiM_FMN"/>
    <property type="match status" value="1"/>
</dbReference>
<dbReference type="RefSeq" id="WP_218285570.1">
    <property type="nucleotide sequence ID" value="NZ_CP076448.1"/>
</dbReference>
<evidence type="ECO:0000313" key="7">
    <source>
        <dbReference type="EMBL" id="QXM24513.1"/>
    </source>
</evidence>
<dbReference type="AlphaFoldDB" id="A0A975U356"/>
<keyword evidence="5" id="KW-0560">Oxidoreductase</keyword>
<dbReference type="InterPro" id="IPR001155">
    <property type="entry name" value="OxRdtase_FMN_N"/>
</dbReference>
<dbReference type="GO" id="GO:0010181">
    <property type="term" value="F:FMN binding"/>
    <property type="evidence" value="ECO:0007669"/>
    <property type="project" value="InterPro"/>
</dbReference>
<keyword evidence="8" id="KW-1185">Reference proteome</keyword>
<evidence type="ECO:0000259" key="6">
    <source>
        <dbReference type="Pfam" id="PF00724"/>
    </source>
</evidence>